<sequence>MNFLKLIRYPNLLLLALMQLLFKYGFLDLQNITLAINDWQYGLLVLSTVLIAAAGYVINNILDQETDSSNKPQDVIVGKHISEAAAYNIYITLNCIGVTIGFYLANTIGKPNFSAIFIVIAATLYMYATTLKQMAVVGNIVVALLLAISVLIIGVFTLYPAITVANQPVMGSLFSVLLDYALYAFMINFLRELVKDIEDMNGDYNQGMRTLPILLGQRRTQIIILALSIIPIIVIAFYIKTNLLPARLYTTIAYSMIFILAPLFLFIVKIIGAKTTQDFHFLSRLLKWILLFGILSILVLNLNIKYNA</sequence>
<evidence type="ECO:0000313" key="7">
    <source>
        <dbReference type="EMBL" id="AWG22039.1"/>
    </source>
</evidence>
<feature type="transmembrane region" description="Helical" evidence="6">
    <location>
        <begin position="251"/>
        <end position="273"/>
    </location>
</feature>
<name>A0A2S1LE91_9FLAO</name>
<keyword evidence="5 6" id="KW-0472">Membrane</keyword>
<dbReference type="CDD" id="cd13961">
    <property type="entry name" value="PT_UbiA_DGGGPS"/>
    <property type="match status" value="1"/>
</dbReference>
<accession>A0A2S1LE91</accession>
<protein>
    <submittedName>
        <fullName evidence="7">Prenyltransferase</fullName>
    </submittedName>
</protein>
<feature type="transmembrane region" description="Helical" evidence="6">
    <location>
        <begin position="140"/>
        <end position="162"/>
    </location>
</feature>
<dbReference type="NCBIfam" id="NF009512">
    <property type="entry name" value="PRK12872.1-1"/>
    <property type="match status" value="1"/>
</dbReference>
<feature type="transmembrane region" description="Helical" evidence="6">
    <location>
        <begin position="222"/>
        <end position="239"/>
    </location>
</feature>
<evidence type="ECO:0000256" key="5">
    <source>
        <dbReference type="ARBA" id="ARBA00023136"/>
    </source>
</evidence>
<dbReference type="RefSeq" id="WP_108740970.1">
    <property type="nucleotide sequence ID" value="NZ_CP020918.1"/>
</dbReference>
<organism evidence="7 8">
    <name type="scientific">Flavobacterium faecale</name>
    <dbReference type="NCBI Taxonomy" id="1355330"/>
    <lineage>
        <taxon>Bacteria</taxon>
        <taxon>Pseudomonadati</taxon>
        <taxon>Bacteroidota</taxon>
        <taxon>Flavobacteriia</taxon>
        <taxon>Flavobacteriales</taxon>
        <taxon>Flavobacteriaceae</taxon>
        <taxon>Flavobacterium</taxon>
    </lineage>
</organism>
<dbReference type="InterPro" id="IPR000537">
    <property type="entry name" value="UbiA_prenyltransferase"/>
</dbReference>
<reference evidence="7 8" key="1">
    <citation type="submission" date="2017-04" db="EMBL/GenBank/DDBJ databases">
        <title>Compelte genome sequence of WV33.</title>
        <authorList>
            <person name="Lee P.C."/>
        </authorList>
    </citation>
    <scope>NUCLEOTIDE SEQUENCE [LARGE SCALE GENOMIC DNA]</scope>
    <source>
        <strain evidence="7 8">WV33</strain>
    </source>
</reference>
<dbReference type="GO" id="GO:0016765">
    <property type="term" value="F:transferase activity, transferring alkyl or aryl (other than methyl) groups"/>
    <property type="evidence" value="ECO:0007669"/>
    <property type="project" value="InterPro"/>
</dbReference>
<keyword evidence="2" id="KW-1003">Cell membrane</keyword>
<proteinExistence type="predicted"/>
<evidence type="ECO:0000313" key="8">
    <source>
        <dbReference type="Proteomes" id="UP000244527"/>
    </source>
</evidence>
<dbReference type="OrthoDB" id="9811562at2"/>
<dbReference type="InterPro" id="IPR050475">
    <property type="entry name" value="Prenyltransferase_related"/>
</dbReference>
<feature type="transmembrane region" description="Helical" evidence="6">
    <location>
        <begin position="84"/>
        <end position="105"/>
    </location>
</feature>
<keyword evidence="3 6" id="KW-0812">Transmembrane</keyword>
<dbReference type="Proteomes" id="UP000244527">
    <property type="component" value="Chromosome"/>
</dbReference>
<evidence type="ECO:0000256" key="6">
    <source>
        <dbReference type="SAM" id="Phobius"/>
    </source>
</evidence>
<dbReference type="Pfam" id="PF01040">
    <property type="entry name" value="UbiA"/>
    <property type="match status" value="1"/>
</dbReference>
<feature type="transmembrane region" description="Helical" evidence="6">
    <location>
        <begin position="168"/>
        <end position="190"/>
    </location>
</feature>
<dbReference type="KEGG" id="ffa:FFWV33_11190"/>
<evidence type="ECO:0000256" key="3">
    <source>
        <dbReference type="ARBA" id="ARBA00022692"/>
    </source>
</evidence>
<dbReference type="Gene3D" id="1.10.357.140">
    <property type="entry name" value="UbiA prenyltransferase"/>
    <property type="match status" value="1"/>
</dbReference>
<gene>
    <name evidence="7" type="ORF">FFWV33_11190</name>
</gene>
<evidence type="ECO:0000256" key="2">
    <source>
        <dbReference type="ARBA" id="ARBA00022475"/>
    </source>
</evidence>
<keyword evidence="4 6" id="KW-1133">Transmembrane helix</keyword>
<evidence type="ECO:0000256" key="4">
    <source>
        <dbReference type="ARBA" id="ARBA00022989"/>
    </source>
</evidence>
<feature type="transmembrane region" description="Helical" evidence="6">
    <location>
        <begin position="285"/>
        <end position="304"/>
    </location>
</feature>
<keyword evidence="7" id="KW-0808">Transferase</keyword>
<feature type="transmembrane region" description="Helical" evidence="6">
    <location>
        <begin position="43"/>
        <end position="63"/>
    </location>
</feature>
<comment type="subcellular location">
    <subcellularLocation>
        <location evidence="1">Membrane</location>
        <topology evidence="1">Multi-pass membrane protein</topology>
    </subcellularLocation>
</comment>
<dbReference type="PANTHER" id="PTHR42723:SF1">
    <property type="entry name" value="CHLOROPHYLL SYNTHASE, CHLOROPLASTIC"/>
    <property type="match status" value="1"/>
</dbReference>
<dbReference type="InterPro" id="IPR044878">
    <property type="entry name" value="UbiA_sf"/>
</dbReference>
<feature type="transmembrane region" description="Helical" evidence="6">
    <location>
        <begin position="111"/>
        <end position="128"/>
    </location>
</feature>
<dbReference type="GO" id="GO:0016020">
    <property type="term" value="C:membrane"/>
    <property type="evidence" value="ECO:0007669"/>
    <property type="project" value="UniProtKB-SubCell"/>
</dbReference>
<dbReference type="PANTHER" id="PTHR42723">
    <property type="entry name" value="CHLOROPHYLL SYNTHASE"/>
    <property type="match status" value="1"/>
</dbReference>
<keyword evidence="8" id="KW-1185">Reference proteome</keyword>
<dbReference type="Gene3D" id="1.20.120.1780">
    <property type="entry name" value="UbiA prenyltransferase"/>
    <property type="match status" value="1"/>
</dbReference>
<dbReference type="AlphaFoldDB" id="A0A2S1LE91"/>
<evidence type="ECO:0000256" key="1">
    <source>
        <dbReference type="ARBA" id="ARBA00004141"/>
    </source>
</evidence>
<dbReference type="EMBL" id="CP020918">
    <property type="protein sequence ID" value="AWG22039.1"/>
    <property type="molecule type" value="Genomic_DNA"/>
</dbReference>